<dbReference type="AlphaFoldDB" id="A0A089LIB8"/>
<feature type="compositionally biased region" description="Basic and acidic residues" evidence="7">
    <location>
        <begin position="20"/>
        <end position="36"/>
    </location>
</feature>
<dbReference type="KEGG" id="pbd:PBOR_33590"/>
<feature type="region of interest" description="Disordered" evidence="7">
    <location>
        <begin position="1"/>
        <end position="36"/>
    </location>
</feature>
<dbReference type="InterPro" id="IPR007412">
    <property type="entry name" value="FlgM"/>
</dbReference>
<evidence type="ECO:0000256" key="5">
    <source>
        <dbReference type="ARBA" id="ARBA00023015"/>
    </source>
</evidence>
<evidence type="ECO:0000256" key="4">
    <source>
        <dbReference type="ARBA" id="ARBA00022795"/>
    </source>
</evidence>
<keyword evidence="9" id="KW-0969">Cilium</keyword>
<dbReference type="Pfam" id="PF04316">
    <property type="entry name" value="FlgM"/>
    <property type="match status" value="1"/>
</dbReference>
<evidence type="ECO:0000313" key="9">
    <source>
        <dbReference type="EMBL" id="AIQ61286.1"/>
    </source>
</evidence>
<comment type="similarity">
    <text evidence="1">Belongs to the FlgM family.</text>
</comment>
<evidence type="ECO:0000256" key="3">
    <source>
        <dbReference type="ARBA" id="ARBA00022491"/>
    </source>
</evidence>
<keyword evidence="10" id="KW-1185">Reference proteome</keyword>
<proteinExistence type="inferred from homology"/>
<keyword evidence="5" id="KW-0805">Transcription regulation</keyword>
<dbReference type="RefSeq" id="WP_042218079.1">
    <property type="nucleotide sequence ID" value="NZ_CP009285.1"/>
</dbReference>
<dbReference type="HOGENOM" id="CLU_169011_6_0_9"/>
<evidence type="ECO:0000313" key="10">
    <source>
        <dbReference type="Proteomes" id="UP000029518"/>
    </source>
</evidence>
<dbReference type="EMBL" id="CP009285">
    <property type="protein sequence ID" value="AIQ61286.1"/>
    <property type="molecule type" value="Genomic_DNA"/>
</dbReference>
<gene>
    <name evidence="9" type="ORF">PBOR_33590</name>
</gene>
<dbReference type="Proteomes" id="UP000029518">
    <property type="component" value="Chromosome"/>
</dbReference>
<dbReference type="GO" id="GO:0045892">
    <property type="term" value="P:negative regulation of DNA-templated transcription"/>
    <property type="evidence" value="ECO:0007669"/>
    <property type="project" value="InterPro"/>
</dbReference>
<protein>
    <recommendedName>
        <fullName evidence="2">Negative regulator of flagellin synthesis</fullName>
    </recommendedName>
</protein>
<keyword evidence="4" id="KW-1005">Bacterial flagellum biogenesis</keyword>
<dbReference type="GO" id="GO:0044781">
    <property type="term" value="P:bacterial-type flagellum organization"/>
    <property type="evidence" value="ECO:0007669"/>
    <property type="project" value="UniProtKB-KW"/>
</dbReference>
<evidence type="ECO:0000259" key="8">
    <source>
        <dbReference type="Pfam" id="PF04316"/>
    </source>
</evidence>
<dbReference type="InterPro" id="IPR035890">
    <property type="entry name" value="Anti-sigma-28_factor_FlgM_sf"/>
</dbReference>
<dbReference type="SUPFAM" id="SSF101498">
    <property type="entry name" value="Anti-sigma factor FlgM"/>
    <property type="match status" value="1"/>
</dbReference>
<reference evidence="9" key="1">
    <citation type="submission" date="2014-08" db="EMBL/GenBank/DDBJ databases">
        <title>Comparative genomics of the Paenibacillus odorifer group.</title>
        <authorList>
            <person name="den Bakker H.C."/>
            <person name="Tsai Y.-C.Y.-C."/>
            <person name="Martin N."/>
            <person name="Korlach J."/>
            <person name="Wiedmann M."/>
        </authorList>
    </citation>
    <scope>NUCLEOTIDE SEQUENCE [LARGE SCALE GENOMIC DNA]</scope>
    <source>
        <strain evidence="9">DSM 13188</strain>
    </source>
</reference>
<feature type="domain" description="Anti-sigma-28 factor FlgM C-terminal" evidence="8">
    <location>
        <begin position="34"/>
        <end position="85"/>
    </location>
</feature>
<evidence type="ECO:0000256" key="2">
    <source>
        <dbReference type="ARBA" id="ARBA00017823"/>
    </source>
</evidence>
<sequence>MKINETGRINAMNPYQRSAESQRQEQMKKSTRKDEVSISDEAIKLLQAQNSGKIDAERANKIESLKQQVSAGTYQVDAAKLAETLAPYFKQSSEN</sequence>
<evidence type="ECO:0000256" key="7">
    <source>
        <dbReference type="SAM" id="MobiDB-lite"/>
    </source>
</evidence>
<keyword evidence="9" id="KW-0966">Cell projection</keyword>
<keyword evidence="6" id="KW-0804">Transcription</keyword>
<keyword evidence="3" id="KW-0678">Repressor</keyword>
<organism evidence="9 10">
    <name type="scientific">Paenibacillus borealis</name>
    <dbReference type="NCBI Taxonomy" id="160799"/>
    <lineage>
        <taxon>Bacteria</taxon>
        <taxon>Bacillati</taxon>
        <taxon>Bacillota</taxon>
        <taxon>Bacilli</taxon>
        <taxon>Bacillales</taxon>
        <taxon>Paenibacillaceae</taxon>
        <taxon>Paenibacillus</taxon>
    </lineage>
</organism>
<evidence type="ECO:0000256" key="6">
    <source>
        <dbReference type="ARBA" id="ARBA00023163"/>
    </source>
</evidence>
<keyword evidence="9" id="KW-0282">Flagellum</keyword>
<name>A0A089LIB8_PAEBO</name>
<accession>A0A089LIB8</accession>
<dbReference type="InterPro" id="IPR031316">
    <property type="entry name" value="FlgM_C"/>
</dbReference>
<dbReference type="OrthoDB" id="2382241at2"/>
<dbReference type="NCBIfam" id="TIGR03824">
    <property type="entry name" value="FlgM_jcvi"/>
    <property type="match status" value="1"/>
</dbReference>
<evidence type="ECO:0000256" key="1">
    <source>
        <dbReference type="ARBA" id="ARBA00005322"/>
    </source>
</evidence>